<accession>A0A6I4ZPF4</accession>
<dbReference type="Proteomes" id="UP000468638">
    <property type="component" value="Unassembled WGS sequence"/>
</dbReference>
<dbReference type="SUPFAM" id="SSF48173">
    <property type="entry name" value="Cryptochrome/photolyase FAD-binding domain"/>
    <property type="match status" value="1"/>
</dbReference>
<dbReference type="InterPro" id="IPR036134">
    <property type="entry name" value="Crypto/Photolyase_FAD-like_sf"/>
</dbReference>
<organism evidence="8 9">
    <name type="scientific">Pontibacillus yanchengensis</name>
    <dbReference type="NCBI Taxonomy" id="462910"/>
    <lineage>
        <taxon>Bacteria</taxon>
        <taxon>Bacillati</taxon>
        <taxon>Bacillota</taxon>
        <taxon>Bacilli</taxon>
        <taxon>Bacillales</taxon>
        <taxon>Bacillaceae</taxon>
        <taxon>Pontibacillus</taxon>
    </lineage>
</organism>
<evidence type="ECO:0000256" key="5">
    <source>
        <dbReference type="RuleBase" id="RU004182"/>
    </source>
</evidence>
<feature type="binding site" evidence="4">
    <location>
        <begin position="229"/>
        <end position="235"/>
    </location>
    <ligand>
        <name>FAD</name>
        <dbReference type="ChEBI" id="CHEBI:57692"/>
    </ligand>
</feature>
<dbReference type="PROSITE" id="PS51645">
    <property type="entry name" value="PHR_CRY_ALPHA_BETA"/>
    <property type="match status" value="1"/>
</dbReference>
<dbReference type="GO" id="GO:0003904">
    <property type="term" value="F:deoxyribodipyrimidine photo-lyase activity"/>
    <property type="evidence" value="ECO:0007669"/>
    <property type="project" value="TreeGrafter"/>
</dbReference>
<keyword evidence="3 5" id="KW-0157">Chromophore</keyword>
<dbReference type="GO" id="GO:0006950">
    <property type="term" value="P:response to stress"/>
    <property type="evidence" value="ECO:0007669"/>
    <property type="project" value="UniProtKB-ARBA"/>
</dbReference>
<evidence type="ECO:0000256" key="3">
    <source>
        <dbReference type="ARBA" id="ARBA00022991"/>
    </source>
</evidence>
<dbReference type="AlphaFoldDB" id="A0A6I4ZPF4"/>
<feature type="binding site" evidence="4">
    <location>
        <position position="217"/>
    </location>
    <ligand>
        <name>FAD</name>
        <dbReference type="ChEBI" id="CHEBI:57692"/>
    </ligand>
</feature>
<dbReference type="Gene3D" id="3.40.50.620">
    <property type="entry name" value="HUPs"/>
    <property type="match status" value="1"/>
</dbReference>
<dbReference type="GO" id="GO:0003677">
    <property type="term" value="F:DNA binding"/>
    <property type="evidence" value="ECO:0007669"/>
    <property type="project" value="TreeGrafter"/>
</dbReference>
<dbReference type="PANTHER" id="PTHR11455:SF9">
    <property type="entry name" value="CRYPTOCHROME CIRCADIAN CLOCK 5 ISOFORM X1"/>
    <property type="match status" value="1"/>
</dbReference>
<dbReference type="EMBL" id="WMEQ01000001">
    <property type="protein sequence ID" value="MYL32068.1"/>
    <property type="molecule type" value="Genomic_DNA"/>
</dbReference>
<dbReference type="PROSITE" id="PS00394">
    <property type="entry name" value="DNA_PHOTOLYASES_1_1"/>
    <property type="match status" value="1"/>
</dbReference>
<reference evidence="8 9" key="1">
    <citation type="submission" date="2019-11" db="EMBL/GenBank/DDBJ databases">
        <title>Genome sequences of 17 halophilic strains isolated from different environments.</title>
        <authorList>
            <person name="Furrow R.E."/>
        </authorList>
    </citation>
    <scope>NUCLEOTIDE SEQUENCE [LARGE SCALE GENOMIC DNA]</scope>
    <source>
        <strain evidence="8 9">22514_16_FS</strain>
    </source>
</reference>
<dbReference type="GO" id="GO:0071949">
    <property type="term" value="F:FAD binding"/>
    <property type="evidence" value="ECO:0007669"/>
    <property type="project" value="TreeGrafter"/>
</dbReference>
<keyword evidence="8" id="KW-0456">Lyase</keyword>
<dbReference type="Pfam" id="PF00875">
    <property type="entry name" value="DNA_photolyase"/>
    <property type="match status" value="1"/>
</dbReference>
<evidence type="ECO:0000256" key="1">
    <source>
        <dbReference type="ARBA" id="ARBA00022630"/>
    </source>
</evidence>
<dbReference type="InterPro" id="IPR036155">
    <property type="entry name" value="Crypto/Photolyase_N_sf"/>
</dbReference>
<dbReference type="InterPro" id="IPR002081">
    <property type="entry name" value="Cryptochrome/DNA_photolyase_1"/>
</dbReference>
<keyword evidence="1 4" id="KW-0285">Flavoprotein</keyword>
<dbReference type="InterPro" id="IPR005101">
    <property type="entry name" value="Cryptochr/Photolyase_FAD-bd"/>
</dbReference>
<sequence length="492" mass="56917">MDVLQVVWFRRDIRLHDHQPLVEALRFGEPILPIYIADPSLWKDSELSVRHLQFIMEGLTELQESFQKRRGTVYVSIQEMEDVLETIYEAFGEFTIHTHEESGTPLMNERNMRVHKWMESQGLQMKEYQQDGVQKGIDNSRAFKKEWNVYMDGQLFEIPEYVPTVDEDEVPSILSSTIEKMNRLSVGGMRIKYGQQGGESLALESLETFLSERSKRYKDDMADPIASSTSGSRISPYLAWGNISMRYIVQQTNEQLFSIEDEEHDNQLKAFLSRLFWHSTYKQWLVGNPSIAYESIDTALDDVRKIDIEVYQKWCDGETGIPMIDAAMRLLLKTGWINNQLRAMLISFACHTLGMEWRRPADYLAGLFLDYVPGIHYSQTQLTAGTTESKSVKVLNPIKLGKNLDPEGTFVRRHIPALKHVPNKYVHEPWKFHGFVHMDYGEPVLDVKEANRRAKEIFSSVKGTNHVQTKRAQKKRNANNEAEQLSLNLFDS</sequence>
<proteinExistence type="inferred from homology"/>
<evidence type="ECO:0000256" key="4">
    <source>
        <dbReference type="PIRSR" id="PIRSR602081-1"/>
    </source>
</evidence>
<dbReference type="InterPro" id="IPR014729">
    <property type="entry name" value="Rossmann-like_a/b/a_fold"/>
</dbReference>
<dbReference type="GO" id="GO:0009416">
    <property type="term" value="P:response to light stimulus"/>
    <property type="evidence" value="ECO:0007669"/>
    <property type="project" value="TreeGrafter"/>
</dbReference>
<feature type="domain" description="Photolyase/cryptochrome alpha/beta" evidence="7">
    <location>
        <begin position="3"/>
        <end position="133"/>
    </location>
</feature>
<evidence type="ECO:0000256" key="2">
    <source>
        <dbReference type="ARBA" id="ARBA00022827"/>
    </source>
</evidence>
<dbReference type="Gene3D" id="1.10.579.10">
    <property type="entry name" value="DNA Cyclobutane Dipyrimidine Photolyase, subunit A, domain 3"/>
    <property type="match status" value="1"/>
</dbReference>
<comment type="caution">
    <text evidence="8">The sequence shown here is derived from an EMBL/GenBank/DDBJ whole genome shotgun (WGS) entry which is preliminary data.</text>
</comment>
<name>A0A6I4ZPF4_9BACI</name>
<gene>
    <name evidence="8" type="ORF">GLW05_00420</name>
</gene>
<evidence type="ECO:0000256" key="6">
    <source>
        <dbReference type="SAM" id="MobiDB-lite"/>
    </source>
</evidence>
<dbReference type="InterPro" id="IPR018394">
    <property type="entry name" value="DNA_photolyase_1_CS_C"/>
</dbReference>
<protein>
    <submittedName>
        <fullName evidence="8">Deoxyribodipyrimidine photo-lyase</fullName>
    </submittedName>
</protein>
<feature type="compositionally biased region" description="Basic residues" evidence="6">
    <location>
        <begin position="468"/>
        <end position="477"/>
    </location>
</feature>
<feature type="region of interest" description="Disordered" evidence="6">
    <location>
        <begin position="461"/>
        <end position="492"/>
    </location>
</feature>
<feature type="binding site" evidence="4">
    <location>
        <position position="271"/>
    </location>
    <ligand>
        <name>FAD</name>
        <dbReference type="ChEBI" id="CHEBI:57692"/>
    </ligand>
</feature>
<dbReference type="Gene3D" id="1.25.40.80">
    <property type="match status" value="1"/>
</dbReference>
<comment type="similarity">
    <text evidence="5">Belongs to the DNA photolyase family.</text>
</comment>
<dbReference type="InterPro" id="IPR006050">
    <property type="entry name" value="DNA_photolyase_N"/>
</dbReference>
<dbReference type="PRINTS" id="PR00147">
    <property type="entry name" value="DNAPHOTLYASE"/>
</dbReference>
<evidence type="ECO:0000259" key="7">
    <source>
        <dbReference type="PROSITE" id="PS51645"/>
    </source>
</evidence>
<evidence type="ECO:0000313" key="9">
    <source>
        <dbReference type="Proteomes" id="UP000468638"/>
    </source>
</evidence>
<feature type="compositionally biased region" description="Polar residues" evidence="6">
    <location>
        <begin position="479"/>
        <end position="492"/>
    </location>
</feature>
<dbReference type="Pfam" id="PF03441">
    <property type="entry name" value="FAD_binding_7"/>
    <property type="match status" value="1"/>
</dbReference>
<dbReference type="GO" id="GO:0006139">
    <property type="term" value="P:nucleobase-containing compound metabolic process"/>
    <property type="evidence" value="ECO:0007669"/>
    <property type="project" value="UniProtKB-ARBA"/>
</dbReference>
<evidence type="ECO:0000313" key="8">
    <source>
        <dbReference type="EMBL" id="MYL32068.1"/>
    </source>
</evidence>
<comment type="cofactor">
    <cofactor evidence="4">
        <name>FAD</name>
        <dbReference type="ChEBI" id="CHEBI:57692"/>
    </cofactor>
    <text evidence="4">Binds 1 FAD per subunit.</text>
</comment>
<dbReference type="SUPFAM" id="SSF52425">
    <property type="entry name" value="Cryptochrome/photolyase, N-terminal domain"/>
    <property type="match status" value="1"/>
</dbReference>
<dbReference type="PANTHER" id="PTHR11455">
    <property type="entry name" value="CRYPTOCHROME"/>
    <property type="match status" value="1"/>
</dbReference>
<keyword evidence="2 4" id="KW-0274">FAD</keyword>